<name>A0A9P6R971_9FUNG</name>
<dbReference type="Proteomes" id="UP000738325">
    <property type="component" value="Unassembled WGS sequence"/>
</dbReference>
<dbReference type="InterPro" id="IPR018392">
    <property type="entry name" value="LysM"/>
</dbReference>
<proteinExistence type="predicted"/>
<dbReference type="AlphaFoldDB" id="A0A9P6R971"/>
<feature type="chain" id="PRO_5040215323" description="LysM domain-containing protein" evidence="1">
    <location>
        <begin position="20"/>
        <end position="155"/>
    </location>
</feature>
<feature type="domain" description="LysM" evidence="2">
    <location>
        <begin position="30"/>
        <end position="77"/>
    </location>
</feature>
<dbReference type="OrthoDB" id="5985073at2759"/>
<comment type="caution">
    <text evidence="3">The sequence shown here is derived from an EMBL/GenBank/DDBJ whole genome shotgun (WGS) entry which is preliminary data.</text>
</comment>
<dbReference type="InterPro" id="IPR036779">
    <property type="entry name" value="LysM_dom_sf"/>
</dbReference>
<evidence type="ECO:0000259" key="2">
    <source>
        <dbReference type="PROSITE" id="PS51782"/>
    </source>
</evidence>
<evidence type="ECO:0000313" key="3">
    <source>
        <dbReference type="EMBL" id="KAG0312440.1"/>
    </source>
</evidence>
<gene>
    <name evidence="3" type="ORF">BGZ99_009516</name>
</gene>
<reference evidence="3" key="1">
    <citation type="journal article" date="2020" name="Fungal Divers.">
        <title>Resolving the Mortierellaceae phylogeny through synthesis of multi-gene phylogenetics and phylogenomics.</title>
        <authorList>
            <person name="Vandepol N."/>
            <person name="Liber J."/>
            <person name="Desiro A."/>
            <person name="Na H."/>
            <person name="Kennedy M."/>
            <person name="Barry K."/>
            <person name="Grigoriev I.V."/>
            <person name="Miller A.N."/>
            <person name="O'Donnell K."/>
            <person name="Stajich J.E."/>
            <person name="Bonito G."/>
        </authorList>
    </citation>
    <scope>NUCLEOTIDE SEQUENCE</scope>
    <source>
        <strain evidence="3">REB-010B</strain>
    </source>
</reference>
<evidence type="ECO:0000313" key="4">
    <source>
        <dbReference type="Proteomes" id="UP000738325"/>
    </source>
</evidence>
<protein>
    <recommendedName>
        <fullName evidence="2">LysM domain-containing protein</fullName>
    </recommendedName>
</protein>
<feature type="signal peptide" evidence="1">
    <location>
        <begin position="1"/>
        <end position="19"/>
    </location>
</feature>
<organism evidence="3 4">
    <name type="scientific">Dissophora globulifera</name>
    <dbReference type="NCBI Taxonomy" id="979702"/>
    <lineage>
        <taxon>Eukaryota</taxon>
        <taxon>Fungi</taxon>
        <taxon>Fungi incertae sedis</taxon>
        <taxon>Mucoromycota</taxon>
        <taxon>Mortierellomycotina</taxon>
        <taxon>Mortierellomycetes</taxon>
        <taxon>Mortierellales</taxon>
        <taxon>Mortierellaceae</taxon>
        <taxon>Dissophora</taxon>
    </lineage>
</organism>
<dbReference type="CDD" id="cd00118">
    <property type="entry name" value="LysM"/>
    <property type="match status" value="1"/>
</dbReference>
<dbReference type="Gene3D" id="3.10.350.10">
    <property type="entry name" value="LysM domain"/>
    <property type="match status" value="1"/>
</dbReference>
<evidence type="ECO:0000256" key="1">
    <source>
        <dbReference type="SAM" id="SignalP"/>
    </source>
</evidence>
<dbReference type="PROSITE" id="PS51782">
    <property type="entry name" value="LYSM"/>
    <property type="match status" value="1"/>
</dbReference>
<keyword evidence="4" id="KW-1185">Reference proteome</keyword>
<sequence length="155" mass="15295">MKFTLSVAVLALAASQAMAVVPVPIKGCTKTVVVTPTDLSCTDFAVKNGCTFDDLLKWNTKLSPKCDNLDVNAAICVSVTAGAGGVTGNTTVPSAGPITSAKPPATSTAKATSAALPVTTAPAVPTSAKPSSANGNKASMALGAAGVLLSVVYML</sequence>
<keyword evidence="1" id="KW-0732">Signal</keyword>
<dbReference type="EMBL" id="JAAAIP010000811">
    <property type="protein sequence ID" value="KAG0312440.1"/>
    <property type="molecule type" value="Genomic_DNA"/>
</dbReference>
<accession>A0A9P6R971</accession>